<feature type="region of interest" description="Disordered" evidence="1">
    <location>
        <begin position="42"/>
        <end position="75"/>
    </location>
</feature>
<evidence type="ECO:0000313" key="3">
    <source>
        <dbReference type="Proteomes" id="UP000075230"/>
    </source>
</evidence>
<dbReference type="EMBL" id="BCWF01000042">
    <property type="protein sequence ID" value="GAT31295.1"/>
    <property type="molecule type" value="Genomic_DNA"/>
</dbReference>
<reference evidence="2 3" key="1">
    <citation type="journal article" date="2016" name="DNA Res.">
        <title>Genome sequence of Aspergillus luchuensis NBRC 4314.</title>
        <authorList>
            <person name="Yamada O."/>
            <person name="Machida M."/>
            <person name="Hosoyama A."/>
            <person name="Goto M."/>
            <person name="Takahashi T."/>
            <person name="Futagami T."/>
            <person name="Yamagata Y."/>
            <person name="Takeuchi M."/>
            <person name="Kobayashi T."/>
            <person name="Koike H."/>
            <person name="Abe K."/>
            <person name="Asai K."/>
            <person name="Arita M."/>
            <person name="Fujita N."/>
            <person name="Fukuda K."/>
            <person name="Higa K."/>
            <person name="Horikawa H."/>
            <person name="Ishikawa T."/>
            <person name="Jinno K."/>
            <person name="Kato Y."/>
            <person name="Kirimura K."/>
            <person name="Mizutani O."/>
            <person name="Nakasone K."/>
            <person name="Sano M."/>
            <person name="Shiraishi Y."/>
            <person name="Tsukahara M."/>
            <person name="Gomi K."/>
        </authorList>
    </citation>
    <scope>NUCLEOTIDE SEQUENCE [LARGE SCALE GENOMIC DNA]</scope>
    <source>
        <strain evidence="2 3">RIB 2604</strain>
    </source>
</reference>
<evidence type="ECO:0000256" key="1">
    <source>
        <dbReference type="SAM" id="MobiDB-lite"/>
    </source>
</evidence>
<reference evidence="3" key="2">
    <citation type="submission" date="2016-02" db="EMBL/GenBank/DDBJ databases">
        <title>Genome sequencing of Aspergillus luchuensis NBRC 4314.</title>
        <authorList>
            <person name="Yamada O."/>
        </authorList>
    </citation>
    <scope>NUCLEOTIDE SEQUENCE [LARGE SCALE GENOMIC DNA]</scope>
    <source>
        <strain evidence="3">RIB 2604</strain>
    </source>
</reference>
<organism evidence="2 3">
    <name type="scientific">Aspergillus kawachii</name>
    <name type="common">White koji mold</name>
    <name type="synonym">Aspergillus awamori var. kawachi</name>
    <dbReference type="NCBI Taxonomy" id="1069201"/>
    <lineage>
        <taxon>Eukaryota</taxon>
        <taxon>Fungi</taxon>
        <taxon>Dikarya</taxon>
        <taxon>Ascomycota</taxon>
        <taxon>Pezizomycotina</taxon>
        <taxon>Eurotiomycetes</taxon>
        <taxon>Eurotiomycetidae</taxon>
        <taxon>Eurotiales</taxon>
        <taxon>Aspergillaceae</taxon>
        <taxon>Aspergillus</taxon>
        <taxon>Aspergillus subgen. Circumdati</taxon>
    </lineage>
</organism>
<evidence type="ECO:0000313" key="2">
    <source>
        <dbReference type="EMBL" id="GAT31295.1"/>
    </source>
</evidence>
<gene>
    <name evidence="2" type="ORF">RIB2604_04300240</name>
</gene>
<dbReference type="AlphaFoldDB" id="A0A146G0Z0"/>
<name>A0A146G0Z0_ASPKA</name>
<protein>
    <submittedName>
        <fullName evidence="2">Cytochrome P450</fullName>
    </submittedName>
</protein>
<accession>A0A146G0Z0</accession>
<comment type="caution">
    <text evidence="2">The sequence shown here is derived from an EMBL/GenBank/DDBJ whole genome shotgun (WGS) entry which is preliminary data.</text>
</comment>
<dbReference type="Proteomes" id="UP000075230">
    <property type="component" value="Unassembled WGS sequence"/>
</dbReference>
<sequence>MGGGGIPVRSDTPTRSSWVDFSGTNSLVKLAAAKSRLTELRGKQEGTDYQGDTNLPLSEQRHRKLASSIAVESLP</sequence>
<proteinExistence type="predicted"/>